<dbReference type="Proteomes" id="UP000076881">
    <property type="component" value="Unassembled WGS sequence"/>
</dbReference>
<evidence type="ECO:0000259" key="2">
    <source>
        <dbReference type="PROSITE" id="PS52006"/>
    </source>
</evidence>
<comment type="caution">
    <text evidence="3">The sequence shown here is derived from an EMBL/GenBank/DDBJ whole genome shotgun (WGS) entry which is preliminary data.</text>
</comment>
<dbReference type="PANTHER" id="PTHR38165">
    <property type="match status" value="1"/>
</dbReference>
<keyword evidence="4" id="KW-1185">Reference proteome</keyword>
<evidence type="ECO:0000256" key="1">
    <source>
        <dbReference type="SAM" id="SignalP"/>
    </source>
</evidence>
<feature type="signal peptide" evidence="1">
    <location>
        <begin position="1"/>
        <end position="16"/>
    </location>
</feature>
<dbReference type="PROSITE" id="PS52006">
    <property type="entry name" value="GH64"/>
    <property type="match status" value="1"/>
</dbReference>
<protein>
    <recommendedName>
        <fullName evidence="2">GH64 domain-containing protein</fullName>
    </recommendedName>
</protein>
<dbReference type="InterPro" id="IPR037398">
    <property type="entry name" value="Glyco_hydro_64_fam"/>
</dbReference>
<evidence type="ECO:0000313" key="3">
    <source>
        <dbReference type="EMBL" id="OAA75882.1"/>
    </source>
</evidence>
<dbReference type="AlphaFoldDB" id="A0A162JZS5"/>
<dbReference type="Gene3D" id="2.60.110.10">
    <property type="entry name" value="Thaumatin"/>
    <property type="match status" value="1"/>
</dbReference>
<keyword evidence="1" id="KW-0732">Signal</keyword>
<dbReference type="EMBL" id="AZHF01000004">
    <property type="protein sequence ID" value="OAA75882.1"/>
    <property type="molecule type" value="Genomic_DNA"/>
</dbReference>
<dbReference type="Pfam" id="PF16483">
    <property type="entry name" value="Glyco_hydro_64"/>
    <property type="match status" value="1"/>
</dbReference>
<gene>
    <name evidence="3" type="ORF">LEL_05566</name>
</gene>
<dbReference type="STRING" id="1081108.A0A162JZS5"/>
<proteinExistence type="predicted"/>
<dbReference type="InterPro" id="IPR037176">
    <property type="entry name" value="Osmotin/thaumatin-like_sf"/>
</dbReference>
<evidence type="ECO:0000313" key="4">
    <source>
        <dbReference type="Proteomes" id="UP000076881"/>
    </source>
</evidence>
<dbReference type="OrthoDB" id="10058186at2759"/>
<name>A0A162JZS5_CORDF</name>
<dbReference type="InterPro" id="IPR042517">
    <property type="entry name" value="Glyco_hydro_64_N_2"/>
</dbReference>
<accession>A0A162JZS5</accession>
<organism evidence="3 4">
    <name type="scientific">Akanthomyces lecanii RCEF 1005</name>
    <dbReference type="NCBI Taxonomy" id="1081108"/>
    <lineage>
        <taxon>Eukaryota</taxon>
        <taxon>Fungi</taxon>
        <taxon>Dikarya</taxon>
        <taxon>Ascomycota</taxon>
        <taxon>Pezizomycotina</taxon>
        <taxon>Sordariomycetes</taxon>
        <taxon>Hypocreomycetidae</taxon>
        <taxon>Hypocreales</taxon>
        <taxon>Cordycipitaceae</taxon>
        <taxon>Akanthomyces</taxon>
        <taxon>Cordyceps confragosa</taxon>
    </lineage>
</organism>
<dbReference type="PANTHER" id="PTHR38165:SF1">
    <property type="entry name" value="GLUCANASE B"/>
    <property type="match status" value="1"/>
</dbReference>
<dbReference type="CDD" id="cd09220">
    <property type="entry name" value="GH64-GluB-like"/>
    <property type="match status" value="1"/>
</dbReference>
<dbReference type="Gene3D" id="3.30.920.50">
    <property type="entry name" value="Beta-1,3-glucanase, C-terminal domain"/>
    <property type="match status" value="1"/>
</dbReference>
<dbReference type="InterPro" id="IPR032477">
    <property type="entry name" value="Glyco_hydro_64"/>
</dbReference>
<reference evidence="3 4" key="1">
    <citation type="journal article" date="2016" name="Genome Biol. Evol.">
        <title>Divergent and convergent evolution of fungal pathogenicity.</title>
        <authorList>
            <person name="Shang Y."/>
            <person name="Xiao G."/>
            <person name="Zheng P."/>
            <person name="Cen K."/>
            <person name="Zhan S."/>
            <person name="Wang C."/>
        </authorList>
    </citation>
    <scope>NUCLEOTIDE SEQUENCE [LARGE SCALE GENOMIC DNA]</scope>
    <source>
        <strain evidence="3 4">RCEF 1005</strain>
    </source>
</reference>
<feature type="domain" description="GH64" evidence="2">
    <location>
        <begin position="69"/>
        <end position="440"/>
    </location>
</feature>
<feature type="chain" id="PRO_5007836266" description="GH64 domain-containing protein" evidence="1">
    <location>
        <begin position="17"/>
        <end position="447"/>
    </location>
</feature>
<sequence length="447" mass="47313">MKFLAAVAALLGATMAAPSIAIRGDPGITVAHPGAVQDMKVTKETTLNGTYNGPQAKIVAPSDISERAGTSIPFQFVNNFSGRAVNAYVVGLDPQKRVVFVRQDGTLVYPSSGGSKVPVPVKENIKISLPGKGQRLSMTLPISLESGRIYFSEGELQFGMVRTDTGGDGLVQPSVTNLGDPSAGTDWGFVELTFTKEGAIYANISYVDFVGMILSMDLSTSDGTPKQVTKGLAAGSMKTICDEIRQQGSKDGRPWGKMCIGDGSGAAVRVLSPNDYTVIDPNGFANYWNNYVDQVWNKYSNQPLIVNTQGDAGNVSCRVSGNQLNCPGDNLSFQKPSAADIWGCNSGPFENRGNGIHLAAVARICAAFIRTTLLLPGGNVQPSLPASSYYTADPTDHYSRLIHKHEVDGRGYAFPYDDVNAGNENASGTVASGRPSTLTVYVGGYSA</sequence>